<dbReference type="Pfam" id="PF17517">
    <property type="entry name" value="IgGFc_binding"/>
    <property type="match status" value="1"/>
</dbReference>
<dbReference type="InterPro" id="IPR025615">
    <property type="entry name" value="TILa_dom"/>
</dbReference>
<dbReference type="EMBL" id="JAFJMO010000001">
    <property type="protein sequence ID" value="KAJ8287627.1"/>
    <property type="molecule type" value="Genomic_DNA"/>
</dbReference>
<dbReference type="PROSITE" id="PS51233">
    <property type="entry name" value="VWFD"/>
    <property type="match status" value="1"/>
</dbReference>
<dbReference type="PANTHER" id="PTHR46698:SF7">
    <property type="entry name" value="VWFD DOMAIN-CONTAINING PROTEIN"/>
    <property type="match status" value="1"/>
</dbReference>
<dbReference type="InterPro" id="IPR035234">
    <property type="entry name" value="IgGFc-bd_N"/>
</dbReference>
<dbReference type="SMART" id="SM00215">
    <property type="entry name" value="VWC_out"/>
    <property type="match status" value="5"/>
</dbReference>
<feature type="domain" description="VWFD" evidence="4">
    <location>
        <begin position="549"/>
        <end position="714"/>
    </location>
</feature>
<accession>A0A9Q1E0Z1</accession>
<dbReference type="InterPro" id="IPR001007">
    <property type="entry name" value="VWF_dom"/>
</dbReference>
<keyword evidence="2" id="KW-0964">Secreted</keyword>
<keyword evidence="6" id="KW-1185">Reference proteome</keyword>
<evidence type="ECO:0000256" key="3">
    <source>
        <dbReference type="ARBA" id="ARBA00022729"/>
    </source>
</evidence>
<evidence type="ECO:0000256" key="2">
    <source>
        <dbReference type="ARBA" id="ARBA00022525"/>
    </source>
</evidence>
<dbReference type="OrthoDB" id="8961040at2759"/>
<dbReference type="GO" id="GO:0005576">
    <property type="term" value="C:extracellular region"/>
    <property type="evidence" value="ECO:0007669"/>
    <property type="project" value="UniProtKB-SubCell"/>
</dbReference>
<dbReference type="InterPro" id="IPR052424">
    <property type="entry name" value="Kielin_Chordin-BMP_Reg"/>
</dbReference>
<reference evidence="5" key="1">
    <citation type="journal article" date="2023" name="Science">
        <title>Genome structures resolve the early diversification of teleost fishes.</title>
        <authorList>
            <person name="Parey E."/>
            <person name="Louis A."/>
            <person name="Montfort J."/>
            <person name="Bouchez O."/>
            <person name="Roques C."/>
            <person name="Iampietro C."/>
            <person name="Lluch J."/>
            <person name="Castinel A."/>
            <person name="Donnadieu C."/>
            <person name="Desvignes T."/>
            <person name="Floi Bucao C."/>
            <person name="Jouanno E."/>
            <person name="Wen M."/>
            <person name="Mejri S."/>
            <person name="Dirks R."/>
            <person name="Jansen H."/>
            <person name="Henkel C."/>
            <person name="Chen W.J."/>
            <person name="Zahm M."/>
            <person name="Cabau C."/>
            <person name="Klopp C."/>
            <person name="Thompson A.W."/>
            <person name="Robinson-Rechavi M."/>
            <person name="Braasch I."/>
            <person name="Lecointre G."/>
            <person name="Bobe J."/>
            <person name="Postlethwait J.H."/>
            <person name="Berthelot C."/>
            <person name="Roest Crollius H."/>
            <person name="Guiguen Y."/>
        </authorList>
    </citation>
    <scope>NUCLEOTIDE SEQUENCE</scope>
    <source>
        <strain evidence="5">Concon-B</strain>
    </source>
</reference>
<dbReference type="SUPFAM" id="SSF57603">
    <property type="entry name" value="FnI-like domain"/>
    <property type="match status" value="1"/>
</dbReference>
<evidence type="ECO:0000313" key="6">
    <source>
        <dbReference type="Proteomes" id="UP001152803"/>
    </source>
</evidence>
<keyword evidence="3" id="KW-0732">Signal</keyword>
<comment type="caution">
    <text evidence="5">The sequence shown here is derived from an EMBL/GenBank/DDBJ whole genome shotgun (WGS) entry which is preliminary data.</text>
</comment>
<dbReference type="AlphaFoldDB" id="A0A9Q1E0Z1"/>
<comment type="subcellular location">
    <subcellularLocation>
        <location evidence="1">Secreted</location>
    </subcellularLocation>
</comment>
<evidence type="ECO:0000259" key="4">
    <source>
        <dbReference type="PROSITE" id="PS51233"/>
    </source>
</evidence>
<dbReference type="GO" id="GO:0030513">
    <property type="term" value="P:positive regulation of BMP signaling pathway"/>
    <property type="evidence" value="ECO:0007669"/>
    <property type="project" value="TreeGrafter"/>
</dbReference>
<dbReference type="InterPro" id="IPR001846">
    <property type="entry name" value="VWF_type-D"/>
</dbReference>
<protein>
    <recommendedName>
        <fullName evidence="4">VWFD domain-containing protein</fullName>
    </recommendedName>
</protein>
<name>A0A9Q1E0Z1_CONCO</name>
<organism evidence="5 6">
    <name type="scientific">Conger conger</name>
    <name type="common">Conger eel</name>
    <name type="synonym">Muraena conger</name>
    <dbReference type="NCBI Taxonomy" id="82655"/>
    <lineage>
        <taxon>Eukaryota</taxon>
        <taxon>Metazoa</taxon>
        <taxon>Chordata</taxon>
        <taxon>Craniata</taxon>
        <taxon>Vertebrata</taxon>
        <taxon>Euteleostomi</taxon>
        <taxon>Actinopterygii</taxon>
        <taxon>Neopterygii</taxon>
        <taxon>Teleostei</taxon>
        <taxon>Anguilliformes</taxon>
        <taxon>Congridae</taxon>
        <taxon>Conger</taxon>
    </lineage>
</organism>
<proteinExistence type="predicted"/>
<evidence type="ECO:0000256" key="1">
    <source>
        <dbReference type="ARBA" id="ARBA00004613"/>
    </source>
</evidence>
<sequence length="714" mass="78381">MEDFSNYALIVAKTKDIKEVQFDDKHPSFNWEQVLGTEYSWAHYTYDKGRSHHTVKSPCAPIGVYSVGTVDQNSYGAPAACGLLACTHNGQYHPPGKPFWEDTACTQLCECNPSTGFVTCQTSQCKPEEECKVIEGMSKCVAKTIPAPVNPPKVLACTHNGQYHPPGKPFWEDTACTQLCECNPSTGFVTCQTSQCKPEEECKVIEGMSKCVAKTIPAPVNPPKALTCTHKGQSHPPGKPFWDDSACTQLCECNSSTGSVSCQTSQCKPEEECKVVEGVSQCLDKTVPQPVIPPKELTCIYKGQSHPPGKPFWDDSDCTQFCECNPSTEGFTNYALIIAKTKDIKEVQFDDKHPSFNWQQVHQTEYSWAHYTYENGRGHHTLKSPSAPIGVYSVGTVDQNSYGTPAACGFLICTQNGQYYPPGKPFWDDSACTQLCDCNPSTGFVICQTSQCKAEEECKVIDGMSKCVAKTIPVPVNPKVNVCTVKNPYCGCVHQGKLMKLGEAWLSYDCSERCSCLAGGSVQCEKARCAPGESCMEQAGVWLCSRPAFTCHLLPSGGFKTFDGFEDRVWMEGTYSLAEPGPSAEFAFRIVAQLNLFTCEPAVIFSALSYEDIKVEVKRNLTTLVNGILVPLPYLTNNSLKIEESQDSVVIQHTSGLILRYCISGEVSLTLTEAFMGKTAGLCGNFNGQANDDLMLRDGSITDDFLKFYKGWRI</sequence>
<gene>
    <name evidence="5" type="ORF">COCON_G00002860</name>
</gene>
<evidence type="ECO:0000313" key="5">
    <source>
        <dbReference type="EMBL" id="KAJ8287627.1"/>
    </source>
</evidence>
<dbReference type="SMART" id="SM00216">
    <property type="entry name" value="VWD"/>
    <property type="match status" value="1"/>
</dbReference>
<dbReference type="Proteomes" id="UP001152803">
    <property type="component" value="Unassembled WGS sequence"/>
</dbReference>
<dbReference type="Pfam" id="PF00094">
    <property type="entry name" value="VWD"/>
    <property type="match status" value="1"/>
</dbReference>
<dbReference type="PANTHER" id="PTHR46698">
    <property type="entry name" value="CROSSVEINLESS 2"/>
    <property type="match status" value="1"/>
</dbReference>
<dbReference type="Pfam" id="PF12714">
    <property type="entry name" value="TILa"/>
    <property type="match status" value="5"/>
</dbReference>